<dbReference type="Proteomes" id="UP001595823">
    <property type="component" value="Unassembled WGS sequence"/>
</dbReference>
<comment type="similarity">
    <text evidence="7">Belongs to the binding-protein-dependent transport system permease family.</text>
</comment>
<feature type="transmembrane region" description="Helical" evidence="7">
    <location>
        <begin position="5"/>
        <end position="23"/>
    </location>
</feature>
<dbReference type="PANTHER" id="PTHR43163:SF6">
    <property type="entry name" value="DIPEPTIDE TRANSPORT SYSTEM PERMEASE PROTEIN DPPB-RELATED"/>
    <property type="match status" value="1"/>
</dbReference>
<dbReference type="InterPro" id="IPR045621">
    <property type="entry name" value="BPD_transp_1_N"/>
</dbReference>
<evidence type="ECO:0000256" key="5">
    <source>
        <dbReference type="ARBA" id="ARBA00022989"/>
    </source>
</evidence>
<dbReference type="SUPFAM" id="SSF161098">
    <property type="entry name" value="MetI-like"/>
    <property type="match status" value="1"/>
</dbReference>
<dbReference type="InterPro" id="IPR035906">
    <property type="entry name" value="MetI-like_sf"/>
</dbReference>
<dbReference type="Gene3D" id="1.10.3720.10">
    <property type="entry name" value="MetI-like"/>
    <property type="match status" value="1"/>
</dbReference>
<organism evidence="9 10">
    <name type="scientific">Salininema proteolyticum</name>
    <dbReference type="NCBI Taxonomy" id="1607685"/>
    <lineage>
        <taxon>Bacteria</taxon>
        <taxon>Bacillati</taxon>
        <taxon>Actinomycetota</taxon>
        <taxon>Actinomycetes</taxon>
        <taxon>Glycomycetales</taxon>
        <taxon>Glycomycetaceae</taxon>
        <taxon>Salininema</taxon>
    </lineage>
</organism>
<evidence type="ECO:0000256" key="7">
    <source>
        <dbReference type="RuleBase" id="RU363032"/>
    </source>
</evidence>
<feature type="transmembrane region" description="Helical" evidence="7">
    <location>
        <begin position="146"/>
        <end position="171"/>
    </location>
</feature>
<evidence type="ECO:0000256" key="1">
    <source>
        <dbReference type="ARBA" id="ARBA00004651"/>
    </source>
</evidence>
<accession>A0ABV8U1B1</accession>
<evidence type="ECO:0000256" key="3">
    <source>
        <dbReference type="ARBA" id="ARBA00022475"/>
    </source>
</evidence>
<comment type="subcellular location">
    <subcellularLocation>
        <location evidence="1 7">Cell membrane</location>
        <topology evidence="1 7">Multi-pass membrane protein</topology>
    </subcellularLocation>
</comment>
<dbReference type="RefSeq" id="WP_380623305.1">
    <property type="nucleotide sequence ID" value="NZ_JBHSDK010000024.1"/>
</dbReference>
<keyword evidence="3" id="KW-1003">Cell membrane</keyword>
<feature type="transmembrane region" description="Helical" evidence="7">
    <location>
        <begin position="295"/>
        <end position="317"/>
    </location>
</feature>
<dbReference type="Pfam" id="PF00528">
    <property type="entry name" value="BPD_transp_1"/>
    <property type="match status" value="1"/>
</dbReference>
<proteinExistence type="inferred from homology"/>
<dbReference type="InterPro" id="IPR000515">
    <property type="entry name" value="MetI-like"/>
</dbReference>
<reference evidence="10" key="1">
    <citation type="journal article" date="2019" name="Int. J. Syst. Evol. Microbiol.">
        <title>The Global Catalogue of Microorganisms (GCM) 10K type strain sequencing project: providing services to taxonomists for standard genome sequencing and annotation.</title>
        <authorList>
            <consortium name="The Broad Institute Genomics Platform"/>
            <consortium name="The Broad Institute Genome Sequencing Center for Infectious Disease"/>
            <person name="Wu L."/>
            <person name="Ma J."/>
        </authorList>
    </citation>
    <scope>NUCLEOTIDE SEQUENCE [LARGE SCALE GENOMIC DNA]</scope>
    <source>
        <strain evidence="10">IBRC-M 10908</strain>
    </source>
</reference>
<protein>
    <submittedName>
        <fullName evidence="9">ABC transporter permease</fullName>
    </submittedName>
</protein>
<evidence type="ECO:0000259" key="8">
    <source>
        <dbReference type="PROSITE" id="PS50928"/>
    </source>
</evidence>
<keyword evidence="6 7" id="KW-0472">Membrane</keyword>
<dbReference type="EMBL" id="JBHSDK010000024">
    <property type="protein sequence ID" value="MFC4336899.1"/>
    <property type="molecule type" value="Genomic_DNA"/>
</dbReference>
<feature type="transmembrane region" description="Helical" evidence="7">
    <location>
        <begin position="249"/>
        <end position="275"/>
    </location>
</feature>
<feature type="transmembrane region" description="Helical" evidence="7">
    <location>
        <begin position="98"/>
        <end position="125"/>
    </location>
</feature>
<feature type="transmembrane region" description="Helical" evidence="7">
    <location>
        <begin position="191"/>
        <end position="212"/>
    </location>
</feature>
<gene>
    <name evidence="9" type="ORF">ACFPET_16985</name>
</gene>
<keyword evidence="5 7" id="KW-1133">Transmembrane helix</keyword>
<dbReference type="PANTHER" id="PTHR43163">
    <property type="entry name" value="DIPEPTIDE TRANSPORT SYSTEM PERMEASE PROTEIN DPPB-RELATED"/>
    <property type="match status" value="1"/>
</dbReference>
<dbReference type="PROSITE" id="PS50928">
    <property type="entry name" value="ABC_TM1"/>
    <property type="match status" value="1"/>
</dbReference>
<dbReference type="CDD" id="cd06261">
    <property type="entry name" value="TM_PBP2"/>
    <property type="match status" value="1"/>
</dbReference>
<evidence type="ECO:0000256" key="6">
    <source>
        <dbReference type="ARBA" id="ARBA00023136"/>
    </source>
</evidence>
<comment type="caution">
    <text evidence="9">The sequence shown here is derived from an EMBL/GenBank/DDBJ whole genome shotgun (WGS) entry which is preliminary data.</text>
</comment>
<keyword evidence="4 7" id="KW-0812">Transmembrane</keyword>
<evidence type="ECO:0000256" key="2">
    <source>
        <dbReference type="ARBA" id="ARBA00022448"/>
    </source>
</evidence>
<feature type="domain" description="ABC transmembrane type-1" evidence="8">
    <location>
        <begin position="99"/>
        <end position="314"/>
    </location>
</feature>
<evidence type="ECO:0000313" key="10">
    <source>
        <dbReference type="Proteomes" id="UP001595823"/>
    </source>
</evidence>
<evidence type="ECO:0000313" key="9">
    <source>
        <dbReference type="EMBL" id="MFC4336899.1"/>
    </source>
</evidence>
<sequence>MLKRFIHSLVTIFLVITGVFFLLRAMPKGPIDTMAATLIAQGTPSDRAYNIARARVNFDPDQPLLVQYWDYLTSVFKGDFGTTLTGTPEPVLDRIMEYLPWTLFSVGVGVTVAIVAGLFIGMILAYKRNGIVDQIVTPIAGIMAAVPNYLFLAIIILVGSVSLGLFDYASMQGRLSLYVEPGFNLTFFGDALYHAMLPIIAYAITVAGGWILTMKSTTAEVMGEEYVTVARARGLKEGRIRTMYVGRNALLPVVPQIALALGTVVGGAIVVEQLMQYRGSGQMFYEAIRSKDYPVVQGFTIFLTASVVFANFLVDVLNSRLDPRIRLGDKESK</sequence>
<keyword evidence="10" id="KW-1185">Reference proteome</keyword>
<dbReference type="Pfam" id="PF19300">
    <property type="entry name" value="BPD_transp_1_N"/>
    <property type="match status" value="1"/>
</dbReference>
<evidence type="ECO:0000256" key="4">
    <source>
        <dbReference type="ARBA" id="ARBA00022692"/>
    </source>
</evidence>
<name>A0ABV8U1B1_9ACTN</name>
<keyword evidence="2 7" id="KW-0813">Transport</keyword>